<dbReference type="InterPro" id="IPR013087">
    <property type="entry name" value="Znf_C2H2_type"/>
</dbReference>
<reference evidence="8 9" key="1">
    <citation type="submission" date="2016-04" db="EMBL/GenBank/DDBJ databases">
        <title>The genome of Intoshia linei affirms orthonectids as highly simplified spiralians.</title>
        <authorList>
            <person name="Mikhailov K.V."/>
            <person name="Slusarev G.S."/>
            <person name="Nikitin M.A."/>
            <person name="Logacheva M.D."/>
            <person name="Penin A."/>
            <person name="Aleoshin V."/>
            <person name="Panchin Y.V."/>
        </authorList>
    </citation>
    <scope>NUCLEOTIDE SEQUENCE [LARGE SCALE GENOMIC DNA]</scope>
    <source>
        <strain evidence="8">Intl2013</strain>
        <tissue evidence="8">Whole animal</tissue>
    </source>
</reference>
<keyword evidence="2" id="KW-0677">Repeat</keyword>
<evidence type="ECO:0000259" key="7">
    <source>
        <dbReference type="PROSITE" id="PS50157"/>
    </source>
</evidence>
<evidence type="ECO:0000256" key="5">
    <source>
        <dbReference type="PROSITE-ProRule" id="PRU00042"/>
    </source>
</evidence>
<sequence>MFKNCPRRFANSSDRKKHGHVHSKIKMFKCPLCGKLYSHPSSMRKHAKTHYGFFKSKKE</sequence>
<evidence type="ECO:0000256" key="2">
    <source>
        <dbReference type="ARBA" id="ARBA00022737"/>
    </source>
</evidence>
<evidence type="ECO:0000256" key="1">
    <source>
        <dbReference type="ARBA" id="ARBA00022723"/>
    </source>
</evidence>
<dbReference type="PROSITE" id="PS00028">
    <property type="entry name" value="ZINC_FINGER_C2H2_1"/>
    <property type="match status" value="1"/>
</dbReference>
<evidence type="ECO:0000313" key="9">
    <source>
        <dbReference type="Proteomes" id="UP000078046"/>
    </source>
</evidence>
<name>A0A177B1D8_9BILA</name>
<dbReference type="Proteomes" id="UP000078046">
    <property type="component" value="Unassembled WGS sequence"/>
</dbReference>
<dbReference type="PANTHER" id="PTHR19818">
    <property type="entry name" value="ZINC FINGER PROTEIN ZIC AND GLI"/>
    <property type="match status" value="1"/>
</dbReference>
<dbReference type="GO" id="GO:0000981">
    <property type="term" value="F:DNA-binding transcription factor activity, RNA polymerase II-specific"/>
    <property type="evidence" value="ECO:0007669"/>
    <property type="project" value="TreeGrafter"/>
</dbReference>
<dbReference type="GO" id="GO:0008270">
    <property type="term" value="F:zinc ion binding"/>
    <property type="evidence" value="ECO:0007669"/>
    <property type="project" value="UniProtKB-KW"/>
</dbReference>
<protein>
    <recommendedName>
        <fullName evidence="7">C2H2-type domain-containing protein</fullName>
    </recommendedName>
</protein>
<dbReference type="PROSITE" id="PS50157">
    <property type="entry name" value="ZINC_FINGER_C2H2_2"/>
    <property type="match status" value="1"/>
</dbReference>
<feature type="region of interest" description="Disordered" evidence="6">
    <location>
        <begin position="1"/>
        <end position="20"/>
    </location>
</feature>
<dbReference type="GO" id="GO:0005634">
    <property type="term" value="C:nucleus"/>
    <property type="evidence" value="ECO:0007669"/>
    <property type="project" value="UniProtKB-ARBA"/>
</dbReference>
<keyword evidence="1" id="KW-0479">Metal-binding</keyword>
<keyword evidence="4" id="KW-0862">Zinc</keyword>
<dbReference type="SUPFAM" id="SSF57667">
    <property type="entry name" value="beta-beta-alpha zinc fingers"/>
    <property type="match status" value="1"/>
</dbReference>
<dbReference type="Pfam" id="PF00096">
    <property type="entry name" value="zf-C2H2"/>
    <property type="match status" value="1"/>
</dbReference>
<dbReference type="InterPro" id="IPR036236">
    <property type="entry name" value="Znf_C2H2_sf"/>
</dbReference>
<proteinExistence type="predicted"/>
<dbReference type="SMART" id="SM00355">
    <property type="entry name" value="ZnF_C2H2"/>
    <property type="match status" value="1"/>
</dbReference>
<dbReference type="PANTHER" id="PTHR19818:SF139">
    <property type="entry name" value="PAIR-RULE PROTEIN ODD-PAIRED"/>
    <property type="match status" value="1"/>
</dbReference>
<evidence type="ECO:0000256" key="3">
    <source>
        <dbReference type="ARBA" id="ARBA00022771"/>
    </source>
</evidence>
<accession>A0A177B1D8</accession>
<keyword evidence="9" id="KW-1185">Reference proteome</keyword>
<dbReference type="Gene3D" id="3.30.160.60">
    <property type="entry name" value="Classic Zinc Finger"/>
    <property type="match status" value="1"/>
</dbReference>
<feature type="domain" description="C2H2-type" evidence="7">
    <location>
        <begin position="28"/>
        <end position="52"/>
    </location>
</feature>
<comment type="caution">
    <text evidence="8">The sequence shown here is derived from an EMBL/GenBank/DDBJ whole genome shotgun (WGS) entry which is preliminary data.</text>
</comment>
<dbReference type="GO" id="GO:0000978">
    <property type="term" value="F:RNA polymerase II cis-regulatory region sequence-specific DNA binding"/>
    <property type="evidence" value="ECO:0007669"/>
    <property type="project" value="TreeGrafter"/>
</dbReference>
<dbReference type="EMBL" id="LWCA01000516">
    <property type="protein sequence ID" value="OAF68089.1"/>
    <property type="molecule type" value="Genomic_DNA"/>
</dbReference>
<dbReference type="InterPro" id="IPR050329">
    <property type="entry name" value="GLI_C2H2-zinc-finger"/>
</dbReference>
<dbReference type="OrthoDB" id="3214149at2759"/>
<organism evidence="8 9">
    <name type="scientific">Intoshia linei</name>
    <dbReference type="NCBI Taxonomy" id="1819745"/>
    <lineage>
        <taxon>Eukaryota</taxon>
        <taxon>Metazoa</taxon>
        <taxon>Spiralia</taxon>
        <taxon>Lophotrochozoa</taxon>
        <taxon>Mesozoa</taxon>
        <taxon>Orthonectida</taxon>
        <taxon>Rhopaluridae</taxon>
        <taxon>Intoshia</taxon>
    </lineage>
</organism>
<evidence type="ECO:0000256" key="4">
    <source>
        <dbReference type="ARBA" id="ARBA00022833"/>
    </source>
</evidence>
<keyword evidence="3 5" id="KW-0863">Zinc-finger</keyword>
<dbReference type="GO" id="GO:0045944">
    <property type="term" value="P:positive regulation of transcription by RNA polymerase II"/>
    <property type="evidence" value="ECO:0007669"/>
    <property type="project" value="UniProtKB-ARBA"/>
</dbReference>
<gene>
    <name evidence="8" type="ORF">A3Q56_04155</name>
</gene>
<evidence type="ECO:0000256" key="6">
    <source>
        <dbReference type="SAM" id="MobiDB-lite"/>
    </source>
</evidence>
<evidence type="ECO:0000313" key="8">
    <source>
        <dbReference type="EMBL" id="OAF68089.1"/>
    </source>
</evidence>
<dbReference type="AlphaFoldDB" id="A0A177B1D8"/>